<sequence length="1560" mass="177333">MVEIILDHTSGSYDGGNEKVNVSKSVCEKYPMYEKVTYQIEYKYMYTSYFTFYIYQSYFTLYIRPTKGGTPFFTYYSNIPTHAVNEAEVYYSKKHPETPLLVGFKRHGSEEFQYFTLKDLKHKGSHTGYPPNIYFNADELETKLNSENTTRNTITFSLDRKSEHVKRSDEPYEDFVRSTYSVDSSVDGPYILSTDKLYGDGNISDIISGFTTVKNKSFDFIIIYSNQNKVPLFIEFIDHSTPTKHFKRETKDGKKWKETSVESADFVEEDKKNILKYTSFLVSKSVVVFLNKLGDGSQYPFKLLENCETTVLSYERTSMQIQFNPSSQFIGDLKYKCYYHDLSKSVDDPSMNLVSGLKLFINCDSDSSDSGPVNDIEIKLFDSSGTSPKIIYYKPRLVPQTEGNSNSQHVNRVYVYFNDGDNVPLLVYIGNNFFAPSTKDEYFNKWLEVKELKDIEPMNPKTVNHVKFVAQFEKTNLELNQIFLNNTKDYGLEANGKTPKNLNLSRVKVSQELVNDKHRKIVHSIVKGSIGKIKANLEEIRVDNKQKLYESLSGDKFLKNYNTITLYCHLSDSEYKSFLLMAISSTTSINTAINTLYYEVAKRSDHITWTRIQSSEASHLRSEPGLSNRINHIHYKFTKSLRIQVEKQENNYSLKAIENENLSGSIETTGAENIGVSKSPDCSAGSDYVCYKHTIPFLTGHIKPEEIGGLRLFISDMEVTTYGSNGLDKLPIYYKDSEKIVNVYFYKGNKVPLFVKYDNKYYKPKNKDEYFTSWILASDITDDINKLLNQVNISVTKNGKYGLALPSGQRSSYVDQTFCNRISVETCKSAYYRKITHSTINGLPIGSIKYHTETLSIKTTTPSYYFDVYYETTDYYFTKPLLLSFSNEWYLRSNMQGTEWSKESGPGKFTKSNIRNQMNSILSKLFAPLNVQIEKQDLYDGIIISRNNFESMKISGQIRVDKLMTPGAMKVTNYRCCEHEIYDFYTTNKQTIVSSLHLNPDLSLELILNVSTRQIRLFDKENNVIPILFYRNSDAEVRKSVYIYFYEGDRYTDTDTVPLVVYFDNKYYKPECKDTYFKYWKQFYIDTNDIDRARLLLKQNLDETNYLLNEVDPLKLSSYGVPCCKKHDYFKITDFDSKRIDVVTFRNDGYIMHIHTPKNKSKISNLKAVSTRNLDKHSTALKTHDIDEVAVIFKTGNMSHPKLILLNQRNTYSSFSETYGYYYYDTPIGRSYQYTFGKIEYGSYLVESLKNGTQDYGSGPEIDPIKSTLKLITAPLVLYQTQGSHDIDIGCNEYDDPIVNQCLVTDETEIASAEADLGQTSLNPLRLNNNLHQPASDLLDPGFQQLSVPLPPEQRDVKSPLPVASQSSHHPPAPSVLLSSPESSDIHATYGSSAEKNSQDLNQPTELTGGSASLEKSPVTTHSSDSESSYLATNLVPHQGEPGETDSSIFQKNSLGSLSPDRIKVESPPSHSPKSSVELPISEDGSLLNDGLSNSDGHAFTPRSGSGSTSTRSSEEQTTLDQIKEFIVKNPEVVGGASGGVATAAGGSYPLYKLVVRCKK</sequence>
<feature type="compositionally biased region" description="Low complexity" evidence="1">
    <location>
        <begin position="1503"/>
        <end position="1512"/>
    </location>
</feature>
<accession>A0A976QUV7</accession>
<feature type="compositionally biased region" description="Polar residues" evidence="1">
    <location>
        <begin position="1445"/>
        <end position="1457"/>
    </location>
</feature>
<reference evidence="2" key="1">
    <citation type="submission" date="2022-07" db="EMBL/GenBank/DDBJ databases">
        <title>Evaluation of T. orientalis genome assembly methods using nanopore sequencing and analysis of variation between genomes.</title>
        <authorList>
            <person name="Yam J."/>
            <person name="Micallef M.L."/>
            <person name="Liu M."/>
            <person name="Djordjevic S.P."/>
            <person name="Bogema D.R."/>
            <person name="Jenkins C."/>
        </authorList>
    </citation>
    <scope>NUCLEOTIDE SEQUENCE</scope>
    <source>
        <strain evidence="2">Goon Nure</strain>
    </source>
</reference>
<gene>
    <name evidence="2" type="ORF">MACK_002252</name>
</gene>
<organism evidence="2 3">
    <name type="scientific">Theileria orientalis</name>
    <dbReference type="NCBI Taxonomy" id="68886"/>
    <lineage>
        <taxon>Eukaryota</taxon>
        <taxon>Sar</taxon>
        <taxon>Alveolata</taxon>
        <taxon>Apicomplexa</taxon>
        <taxon>Aconoidasida</taxon>
        <taxon>Piroplasmida</taxon>
        <taxon>Theileriidae</taxon>
        <taxon>Theileria</taxon>
    </lineage>
</organism>
<dbReference type="Proteomes" id="UP000244811">
    <property type="component" value="Chromosome 3"/>
</dbReference>
<proteinExistence type="predicted"/>
<name>A0A976QUV7_THEOR</name>
<protein>
    <submittedName>
        <fullName evidence="2">Uncharacterized protein</fullName>
    </submittedName>
</protein>
<dbReference type="EMBL" id="CP056070">
    <property type="protein sequence ID" value="UKK01438.2"/>
    <property type="molecule type" value="Genomic_DNA"/>
</dbReference>
<evidence type="ECO:0000313" key="3">
    <source>
        <dbReference type="Proteomes" id="UP000244811"/>
    </source>
</evidence>
<evidence type="ECO:0000313" key="2">
    <source>
        <dbReference type="EMBL" id="UKK01438.2"/>
    </source>
</evidence>
<feature type="region of interest" description="Disordered" evidence="1">
    <location>
        <begin position="1336"/>
        <end position="1519"/>
    </location>
</feature>
<evidence type="ECO:0000256" key="1">
    <source>
        <dbReference type="SAM" id="MobiDB-lite"/>
    </source>
</evidence>
<feature type="compositionally biased region" description="Polar residues" evidence="1">
    <location>
        <begin position="1418"/>
        <end position="1432"/>
    </location>
</feature>
<feature type="compositionally biased region" description="Polar residues" evidence="1">
    <location>
        <begin position="1390"/>
        <end position="1411"/>
    </location>
</feature>